<dbReference type="EMBL" id="FNWO01000006">
    <property type="protein sequence ID" value="SEH36021.1"/>
    <property type="molecule type" value="Genomic_DNA"/>
</dbReference>
<dbReference type="Gene3D" id="3.30.2090.10">
    <property type="entry name" value="Multidrug efflux transporter AcrB TolC docking domain, DN and DC subdomains"/>
    <property type="match status" value="2"/>
</dbReference>
<feature type="transmembrane region" description="Helical" evidence="8">
    <location>
        <begin position="943"/>
        <end position="964"/>
    </location>
</feature>
<dbReference type="AlphaFoldDB" id="A0A1H6HJV4"/>
<evidence type="ECO:0000313" key="9">
    <source>
        <dbReference type="EMBL" id="SEH36021.1"/>
    </source>
</evidence>
<dbReference type="InterPro" id="IPR001036">
    <property type="entry name" value="Acrflvin-R"/>
</dbReference>
<dbReference type="InterPro" id="IPR027463">
    <property type="entry name" value="AcrB_DN_DC_subdom"/>
</dbReference>
<dbReference type="GO" id="GO:0042910">
    <property type="term" value="F:xenobiotic transmembrane transporter activity"/>
    <property type="evidence" value="ECO:0007669"/>
    <property type="project" value="TreeGrafter"/>
</dbReference>
<dbReference type="Pfam" id="PF00873">
    <property type="entry name" value="ACR_tran"/>
    <property type="match status" value="1"/>
</dbReference>
<organism evidence="9 10">
    <name type="scientific">Magnetospirillum fulvum</name>
    <name type="common">Rhodospirillum fulvum</name>
    <dbReference type="NCBI Taxonomy" id="1082"/>
    <lineage>
        <taxon>Bacteria</taxon>
        <taxon>Pseudomonadati</taxon>
        <taxon>Pseudomonadota</taxon>
        <taxon>Alphaproteobacteria</taxon>
        <taxon>Rhodospirillales</taxon>
        <taxon>Rhodospirillaceae</taxon>
        <taxon>Magnetospirillum</taxon>
    </lineage>
</organism>
<dbReference type="Gene3D" id="1.20.1640.10">
    <property type="entry name" value="Multidrug efflux transporter AcrB transmembrane domain"/>
    <property type="match status" value="2"/>
</dbReference>
<dbReference type="PANTHER" id="PTHR32063:SF28">
    <property type="entry name" value="BLR2861 PROTEIN"/>
    <property type="match status" value="1"/>
</dbReference>
<name>A0A1H6HJV4_MAGFU</name>
<keyword evidence="10" id="KW-1185">Reference proteome</keyword>
<evidence type="ECO:0000256" key="5">
    <source>
        <dbReference type="ARBA" id="ARBA00022692"/>
    </source>
</evidence>
<feature type="transmembrane region" description="Helical" evidence="8">
    <location>
        <begin position="872"/>
        <end position="892"/>
    </location>
</feature>
<sequence length="1022" mass="110265">MFDIFIKRPVLAMVVSLLILFIGLRALTSLPVRQYPAMTNTVITITTTFPGADAELIQGFVTQPIQKAVATAEGIDYLTSRSLPGTSMIKAYIRLNEDPEAAMTEVMSKANEVRTLLPRGINDPVIKKETGQSFASAYLDFSSDRLSQQQITDYVMRVVQPKLSAVPGVANPELYGGQKFSIRVWIDPEKLAQYDLGTDELRTALTSNNYTSAAGSTKGSFDVVSTQASTDLRSVEEFRQMVIKHDGTQLVRLGDVAKVELGPESEDMSVFANGSRAVFLGVFTTPEANPLTVIRQIRTQTLPELAEQLPTGLTARISYDSTLFIEAAIREVAITIAEAALIVMVVIFFFMGSLRSVAIPVVTVPLSLVGVAIFLLALGFSINLLTLLAMVLAIGLVVDDAIVVVENVHRHIEEGKNPIEAALVGTREIAGPVISMTITLAAVYAPIAFMGGLTGTLFKEFALTLAGAVVVSGVIALTLSPMMCSRILRHDSNKGGLPALIDRTFDKVRNRYERWLSASLDDRPTTLVFALIVLGCLPFLFLAVPAELAPEEDQGVVFTSYHGPASANIDYMDVFSSEINQKVHEFPETENTFLINGMDGASSGFGGMVLTGWDQRTRAAKTLTAAYQKSLNTVSGVKASVFPPPPLPGVDGLPVEFVISSTTTYPQLNALQEEMIRRAQAAGMFAFVDSDLKYESPQTKVVIDRDKAAAYGISMQQIGDALATMTGGNYINLVNLQGRSYQVIPQVPREFRLDPAQMGRFHIRGTGDTVIPLSSLVTLRQEVQPVSLNQFNQLNSISITAFPMPGATLGDSLDLLRNIAADVLPKDAAIDYGGQSRQFIQEGNALVMTFVFALIIIFLVLAAQFESFRDPLVIMVSVPMSICGALIPLALGVASMNIYTQIGLVTLIGLITKHGILICEVAREQQIHHGLDRKAAVKVAAGMRLRPILMTTAAMVTGLLPLLFASGAGAESRFSIALVIVAGMSIGTLFTLFVLPVIYTLIATQRHVVPEAATEASAEHPV</sequence>
<keyword evidence="7 8" id="KW-0472">Membrane</keyword>
<comment type="subcellular location">
    <subcellularLocation>
        <location evidence="1">Cell inner membrane</location>
        <topology evidence="1">Multi-pass membrane protein</topology>
    </subcellularLocation>
</comment>
<evidence type="ECO:0000256" key="7">
    <source>
        <dbReference type="ARBA" id="ARBA00023136"/>
    </source>
</evidence>
<proteinExistence type="predicted"/>
<evidence type="ECO:0000313" key="10">
    <source>
        <dbReference type="Proteomes" id="UP000182983"/>
    </source>
</evidence>
<keyword evidence="2" id="KW-0813">Transport</keyword>
<evidence type="ECO:0000256" key="1">
    <source>
        <dbReference type="ARBA" id="ARBA00004429"/>
    </source>
</evidence>
<evidence type="ECO:0000256" key="4">
    <source>
        <dbReference type="ARBA" id="ARBA00022519"/>
    </source>
</evidence>
<gene>
    <name evidence="9" type="ORF">SAMN04244559_01883</name>
</gene>
<keyword evidence="5 8" id="KW-0812">Transmembrane</keyword>
<dbReference type="Gene3D" id="3.30.70.1320">
    <property type="entry name" value="Multidrug efflux transporter AcrB pore domain like"/>
    <property type="match status" value="1"/>
</dbReference>
<keyword evidence="3" id="KW-1003">Cell membrane</keyword>
<dbReference type="GO" id="GO:0005886">
    <property type="term" value="C:plasma membrane"/>
    <property type="evidence" value="ECO:0007669"/>
    <property type="project" value="UniProtKB-SubCell"/>
</dbReference>
<dbReference type="Gene3D" id="3.30.70.1430">
    <property type="entry name" value="Multidrug efflux transporter AcrB pore domain"/>
    <property type="match status" value="2"/>
</dbReference>
<protein>
    <submittedName>
        <fullName evidence="9">Multidrug efflux pump</fullName>
    </submittedName>
</protein>
<dbReference type="SUPFAM" id="SSF82866">
    <property type="entry name" value="Multidrug efflux transporter AcrB transmembrane domain"/>
    <property type="match status" value="2"/>
</dbReference>
<dbReference type="PANTHER" id="PTHR32063">
    <property type="match status" value="1"/>
</dbReference>
<feature type="transmembrane region" description="Helical" evidence="8">
    <location>
        <begin position="332"/>
        <end position="350"/>
    </location>
</feature>
<evidence type="ECO:0000256" key="3">
    <source>
        <dbReference type="ARBA" id="ARBA00022475"/>
    </source>
</evidence>
<dbReference type="OrthoDB" id="9806532at2"/>
<evidence type="ECO:0000256" key="2">
    <source>
        <dbReference type="ARBA" id="ARBA00022448"/>
    </source>
</evidence>
<dbReference type="FunFam" id="1.20.1640.10:FF:000001">
    <property type="entry name" value="Efflux pump membrane transporter"/>
    <property type="match status" value="1"/>
</dbReference>
<dbReference type="Proteomes" id="UP000182983">
    <property type="component" value="Unassembled WGS sequence"/>
</dbReference>
<feature type="transmembrane region" description="Helical" evidence="8">
    <location>
        <begin position="976"/>
        <end position="1002"/>
    </location>
</feature>
<evidence type="ECO:0000256" key="6">
    <source>
        <dbReference type="ARBA" id="ARBA00022989"/>
    </source>
</evidence>
<evidence type="ECO:0000256" key="8">
    <source>
        <dbReference type="SAM" id="Phobius"/>
    </source>
</evidence>
<dbReference type="PRINTS" id="PR00702">
    <property type="entry name" value="ACRIFLAVINRP"/>
</dbReference>
<dbReference type="Gene3D" id="3.30.70.1440">
    <property type="entry name" value="Multidrug efflux transporter AcrB pore domain"/>
    <property type="match status" value="1"/>
</dbReference>
<keyword evidence="6 8" id="KW-1133">Transmembrane helix</keyword>
<dbReference type="SUPFAM" id="SSF82714">
    <property type="entry name" value="Multidrug efflux transporter AcrB TolC docking domain, DN and DC subdomains"/>
    <property type="match status" value="2"/>
</dbReference>
<feature type="transmembrane region" description="Helical" evidence="8">
    <location>
        <begin position="461"/>
        <end position="479"/>
    </location>
</feature>
<feature type="transmembrane region" description="Helical" evidence="8">
    <location>
        <begin position="524"/>
        <end position="544"/>
    </location>
</feature>
<keyword evidence="4" id="KW-0997">Cell inner membrane</keyword>
<feature type="transmembrane region" description="Helical" evidence="8">
    <location>
        <begin position="429"/>
        <end position="449"/>
    </location>
</feature>
<reference evidence="10" key="1">
    <citation type="submission" date="2016-10" db="EMBL/GenBank/DDBJ databases">
        <authorList>
            <person name="Varghese N."/>
            <person name="Submissions S."/>
        </authorList>
    </citation>
    <scope>NUCLEOTIDE SEQUENCE [LARGE SCALE GENOMIC DNA]</scope>
    <source>
        <strain evidence="10">DSM 13234</strain>
    </source>
</reference>
<dbReference type="SUPFAM" id="SSF82693">
    <property type="entry name" value="Multidrug efflux transporter AcrB pore domain, PN1, PN2, PC1 and PC2 subdomains"/>
    <property type="match status" value="3"/>
</dbReference>
<dbReference type="RefSeq" id="WP_074767869.1">
    <property type="nucleotide sequence ID" value="NZ_FNWO01000006.1"/>
</dbReference>
<accession>A0A1H6HJV4</accession>
<feature type="transmembrane region" description="Helical" evidence="8">
    <location>
        <begin position="898"/>
        <end position="922"/>
    </location>
</feature>
<feature type="transmembrane region" description="Helical" evidence="8">
    <location>
        <begin position="845"/>
        <end position="865"/>
    </location>
</feature>